<dbReference type="GeneID" id="19152844"/>
<protein>
    <submittedName>
        <fullName evidence="1">Uncharacterized protein</fullName>
    </submittedName>
</protein>
<name>W6YWH1_COCC2</name>
<evidence type="ECO:0000313" key="1">
    <source>
        <dbReference type="EMBL" id="EUC35861.1"/>
    </source>
</evidence>
<reference evidence="1 2" key="1">
    <citation type="journal article" date="2013" name="PLoS Genet.">
        <title>Comparative genome structure, secondary metabolite, and effector coding capacity across Cochliobolus pathogens.</title>
        <authorList>
            <person name="Condon B.J."/>
            <person name="Leng Y."/>
            <person name="Wu D."/>
            <person name="Bushley K.E."/>
            <person name="Ohm R.A."/>
            <person name="Otillar R."/>
            <person name="Martin J."/>
            <person name="Schackwitz W."/>
            <person name="Grimwood J."/>
            <person name="MohdZainudin N."/>
            <person name="Xue C."/>
            <person name="Wang R."/>
            <person name="Manning V.A."/>
            <person name="Dhillon B."/>
            <person name="Tu Z.J."/>
            <person name="Steffenson B.J."/>
            <person name="Salamov A."/>
            <person name="Sun H."/>
            <person name="Lowry S."/>
            <person name="LaButti K."/>
            <person name="Han J."/>
            <person name="Copeland A."/>
            <person name="Lindquist E."/>
            <person name="Barry K."/>
            <person name="Schmutz J."/>
            <person name="Baker S.E."/>
            <person name="Ciuffetti L.M."/>
            <person name="Grigoriev I.V."/>
            <person name="Zhong S."/>
            <person name="Turgeon B.G."/>
        </authorList>
    </citation>
    <scope>NUCLEOTIDE SEQUENCE [LARGE SCALE GENOMIC DNA]</scope>
    <source>
        <strain evidence="1 2">26-R-13</strain>
    </source>
</reference>
<proteinExistence type="predicted"/>
<dbReference type="Proteomes" id="UP000053841">
    <property type="component" value="Unassembled WGS sequence"/>
</dbReference>
<accession>W6YWH1</accession>
<keyword evidence="2" id="KW-1185">Reference proteome</keyword>
<evidence type="ECO:0000313" key="2">
    <source>
        <dbReference type="Proteomes" id="UP000053841"/>
    </source>
</evidence>
<dbReference type="KEGG" id="bze:COCCADRAFT_89767"/>
<dbReference type="RefSeq" id="XP_007709883.1">
    <property type="nucleotide sequence ID" value="XM_007711693.1"/>
</dbReference>
<sequence length="75" mass="8423">MLDATQLSYYNRTVVLTLFLYPPRRHYSKGGYQSSRSGGVVLSNTLTSTLTFPETALSSQASRLHDFTENHQAHC</sequence>
<organism evidence="1 2">
    <name type="scientific">Cochliobolus carbonum (strain 26-R-13)</name>
    <name type="common">Maize leaf spot fungus</name>
    <name type="synonym">Bipolaris zeicola</name>
    <dbReference type="NCBI Taxonomy" id="930089"/>
    <lineage>
        <taxon>Eukaryota</taxon>
        <taxon>Fungi</taxon>
        <taxon>Dikarya</taxon>
        <taxon>Ascomycota</taxon>
        <taxon>Pezizomycotina</taxon>
        <taxon>Dothideomycetes</taxon>
        <taxon>Pleosporomycetidae</taxon>
        <taxon>Pleosporales</taxon>
        <taxon>Pleosporineae</taxon>
        <taxon>Pleosporaceae</taxon>
        <taxon>Bipolaris</taxon>
    </lineage>
</organism>
<dbReference type="HOGENOM" id="CLU_2670723_0_0_1"/>
<dbReference type="AlphaFoldDB" id="W6YWH1"/>
<dbReference type="EMBL" id="KI964569">
    <property type="protein sequence ID" value="EUC35861.1"/>
    <property type="molecule type" value="Genomic_DNA"/>
</dbReference>
<gene>
    <name evidence="1" type="ORF">COCCADRAFT_89767</name>
</gene>